<keyword evidence="2" id="KW-0812">Transmembrane</keyword>
<dbReference type="PIRSF" id="PIRSF031767">
    <property type="entry name" value="MHYE_LytTR"/>
    <property type="match status" value="1"/>
</dbReference>
<dbReference type="GO" id="GO:0003677">
    <property type="term" value="F:DNA binding"/>
    <property type="evidence" value="ECO:0007669"/>
    <property type="project" value="InterPro"/>
</dbReference>
<feature type="transmembrane region" description="Helical" evidence="2">
    <location>
        <begin position="134"/>
        <end position="151"/>
    </location>
</feature>
<dbReference type="InterPro" id="IPR012379">
    <property type="entry name" value="LytTR_MHYE"/>
</dbReference>
<evidence type="ECO:0000313" key="4">
    <source>
        <dbReference type="EMBL" id="RPJ68822.1"/>
    </source>
</evidence>
<dbReference type="Pfam" id="PF04397">
    <property type="entry name" value="LytTR"/>
    <property type="match status" value="1"/>
</dbReference>
<evidence type="ECO:0000259" key="3">
    <source>
        <dbReference type="PROSITE" id="PS50930"/>
    </source>
</evidence>
<comment type="caution">
    <text evidence="4">The sequence shown here is derived from an EMBL/GenBank/DDBJ whole genome shotgun (WGS) entry which is preliminary data.</text>
</comment>
<name>A0A3N5Y449_9ALTE</name>
<dbReference type="PANTHER" id="PTHR37299:SF1">
    <property type="entry name" value="STAGE 0 SPORULATION PROTEIN A HOMOLOG"/>
    <property type="match status" value="1"/>
</dbReference>
<organism evidence="4 5">
    <name type="scientific">Alteromonas sediminis</name>
    <dbReference type="NCBI Taxonomy" id="2259342"/>
    <lineage>
        <taxon>Bacteria</taxon>
        <taxon>Pseudomonadati</taxon>
        <taxon>Pseudomonadota</taxon>
        <taxon>Gammaproteobacteria</taxon>
        <taxon>Alteromonadales</taxon>
        <taxon>Alteromonadaceae</taxon>
        <taxon>Alteromonas/Salinimonas group</taxon>
        <taxon>Alteromonas</taxon>
    </lineage>
</organism>
<dbReference type="PANTHER" id="PTHR37299">
    <property type="entry name" value="TRANSCRIPTIONAL REGULATOR-RELATED"/>
    <property type="match status" value="1"/>
</dbReference>
<gene>
    <name evidence="4" type="ORF">DRW07_01955</name>
</gene>
<accession>A0A3N5Y449</accession>
<dbReference type="AlphaFoldDB" id="A0A3N5Y449"/>
<sequence>MKMITERPNRFLVLALFIYMLINNTINVTSVWMEITRDGQPEFALWELFVWEYSSLLANIALLPLIFLVWQQHPLRFSHPYRQLLMHFGVSLLYAIGHVSLMVAMREGVYALAGGNYDFGPVLREFFYEYRKDVWGYLFFLFIFNIYHRVLSRVSGEANIIANSEKEAVSAPHVPPEHLLVKKFDKEFLVKIDEVDWLEASGNYVNLYVGERIYPLRSTLSQLTTKLDSQFTRIHRSHAVNHRAIAHIQYSPSGDGEVTLKSGATLAVSRRYKDQLKQKLTV</sequence>
<dbReference type="InterPro" id="IPR046947">
    <property type="entry name" value="LytR-like"/>
</dbReference>
<dbReference type="GO" id="GO:0000156">
    <property type="term" value="F:phosphorelay response regulator activity"/>
    <property type="evidence" value="ECO:0007669"/>
    <property type="project" value="InterPro"/>
</dbReference>
<feature type="domain" description="HTH LytTR-type" evidence="3">
    <location>
        <begin position="179"/>
        <end position="282"/>
    </location>
</feature>
<keyword evidence="2" id="KW-0472">Membrane</keyword>
<dbReference type="EMBL" id="RPOK01000001">
    <property type="protein sequence ID" value="RPJ68822.1"/>
    <property type="molecule type" value="Genomic_DNA"/>
</dbReference>
<keyword evidence="2" id="KW-1133">Transmembrane helix</keyword>
<feature type="transmembrane region" description="Helical" evidence="2">
    <location>
        <begin position="12"/>
        <end position="33"/>
    </location>
</feature>
<evidence type="ECO:0000256" key="2">
    <source>
        <dbReference type="SAM" id="Phobius"/>
    </source>
</evidence>
<dbReference type="OrthoDB" id="9781059at2"/>
<dbReference type="SMART" id="SM00850">
    <property type="entry name" value="LytTR"/>
    <property type="match status" value="1"/>
</dbReference>
<dbReference type="Gene3D" id="2.40.50.1020">
    <property type="entry name" value="LytTr DNA-binding domain"/>
    <property type="match status" value="1"/>
</dbReference>
<evidence type="ECO:0000313" key="5">
    <source>
        <dbReference type="Proteomes" id="UP000275281"/>
    </source>
</evidence>
<protein>
    <submittedName>
        <fullName evidence="4">LytTR family transcriptional regulator</fullName>
    </submittedName>
</protein>
<feature type="transmembrane region" description="Helical" evidence="2">
    <location>
        <begin position="84"/>
        <end position="105"/>
    </location>
</feature>
<keyword evidence="5" id="KW-1185">Reference proteome</keyword>
<keyword evidence="1" id="KW-0902">Two-component regulatory system</keyword>
<evidence type="ECO:0000256" key="1">
    <source>
        <dbReference type="ARBA" id="ARBA00023012"/>
    </source>
</evidence>
<proteinExistence type="predicted"/>
<dbReference type="InterPro" id="IPR007492">
    <property type="entry name" value="LytTR_DNA-bd_dom"/>
</dbReference>
<feature type="transmembrane region" description="Helical" evidence="2">
    <location>
        <begin position="53"/>
        <end position="72"/>
    </location>
</feature>
<dbReference type="PROSITE" id="PS50930">
    <property type="entry name" value="HTH_LYTTR"/>
    <property type="match status" value="1"/>
</dbReference>
<reference evidence="4 5" key="1">
    <citation type="submission" date="2018-11" db="EMBL/GenBank/DDBJ databases">
        <authorList>
            <person name="Ye M.-Q."/>
            <person name="Du Z.-J."/>
        </authorList>
    </citation>
    <scope>NUCLEOTIDE SEQUENCE [LARGE SCALE GENOMIC DNA]</scope>
    <source>
        <strain evidence="4 5">U0105</strain>
    </source>
</reference>
<dbReference type="Proteomes" id="UP000275281">
    <property type="component" value="Unassembled WGS sequence"/>
</dbReference>